<proteinExistence type="evidence at transcript level"/>
<dbReference type="Pfam" id="PF04720">
    <property type="entry name" value="PDDEXK_6"/>
    <property type="match status" value="1"/>
</dbReference>
<sequence>MSRLHPFTTRASTLIPADPPQRKTQIISVNIKPDRYHDFNVCVAPPFLHLYSQPIKPKSVTAPLNEAVRARLCEYLPTTDMATHCSTAGSDNGIDSESLADMIYGYGIVDQDGSREYPPSNFTKDSQVDAKSSNIRDFTMIFREELCEMLEGVSSSSGTAFEMRLLLDAEKAVAIAKGRASFNARENAEQKNPSRRVVMNSLRFAGYNSAVCNSRWEKTIGHPAGYYEFIDVVLERSNLKSERFFVDIDFRAQFEIARPTDEYNNMLMQLPNLFVGRADKLCGIIKIMCDAARISLKERGMCIPPWRKYRYVQAKWLGSYKRATKPAASRSALGALPRFPFSGIVLKGTGCDANVVWQMEKTSSSDRNLRARSKCTKLCNVLFESQDCLLTRGQQEWEQDRHVNNISGLAIALSKAGLTSSSPSRKT</sequence>
<dbReference type="PANTHER" id="PTHR31579:SF1">
    <property type="entry name" value="OS03G0796600 PROTEIN"/>
    <property type="match status" value="1"/>
</dbReference>
<organism evidence="1">
    <name type="scientific">Picea sitchensis</name>
    <name type="common">Sitka spruce</name>
    <name type="synonym">Pinus sitchensis</name>
    <dbReference type="NCBI Taxonomy" id="3332"/>
    <lineage>
        <taxon>Eukaryota</taxon>
        <taxon>Viridiplantae</taxon>
        <taxon>Streptophyta</taxon>
        <taxon>Embryophyta</taxon>
        <taxon>Tracheophyta</taxon>
        <taxon>Spermatophyta</taxon>
        <taxon>Pinopsida</taxon>
        <taxon>Pinidae</taxon>
        <taxon>Conifers I</taxon>
        <taxon>Pinales</taxon>
        <taxon>Pinaceae</taxon>
        <taxon>Picea</taxon>
    </lineage>
</organism>
<dbReference type="PANTHER" id="PTHR31579">
    <property type="entry name" value="OS03G0796600 PROTEIN"/>
    <property type="match status" value="1"/>
</dbReference>
<dbReference type="InterPro" id="IPR006502">
    <property type="entry name" value="PDDEXK-like"/>
</dbReference>
<protein>
    <submittedName>
        <fullName evidence="1">Uncharacterized protein</fullName>
    </submittedName>
</protein>
<reference evidence="1" key="1">
    <citation type="journal article" date="2008" name="BMC Genomics">
        <title>A conifer genomics resource of 200,000 spruce (Picea spp.) ESTs and 6,464 high-quality, sequence-finished full-length cDNAs for Sitka spruce (Picea sitchensis).</title>
        <authorList>
            <person name="Ralph S.G."/>
            <person name="Chun H.J."/>
            <person name="Kolosova N."/>
            <person name="Cooper D."/>
            <person name="Oddy C."/>
            <person name="Ritland C.E."/>
            <person name="Kirkpatrick R."/>
            <person name="Moore R."/>
            <person name="Barber S."/>
            <person name="Holt R.A."/>
            <person name="Jones S.J."/>
            <person name="Marra M.A."/>
            <person name="Douglas C.J."/>
            <person name="Ritland K."/>
            <person name="Bohlmann J."/>
        </authorList>
    </citation>
    <scope>NUCLEOTIDE SEQUENCE</scope>
    <source>
        <tissue evidence="1">Green portion of the leader tissue</tissue>
    </source>
</reference>
<dbReference type="EMBL" id="EF086061">
    <property type="protein sequence ID" value="ABK25349.1"/>
    <property type="molecule type" value="mRNA"/>
</dbReference>
<dbReference type="AlphaFoldDB" id="A9NXI8"/>
<name>A9NXI8_PICSI</name>
<accession>A9NXI8</accession>
<evidence type="ECO:0000313" key="1">
    <source>
        <dbReference type="EMBL" id="ABK25349.1"/>
    </source>
</evidence>
<dbReference type="NCBIfam" id="TIGR01615">
    <property type="entry name" value="A_thal_3542"/>
    <property type="match status" value="1"/>
</dbReference>